<evidence type="ECO:0000256" key="1">
    <source>
        <dbReference type="ARBA" id="ARBA00022475"/>
    </source>
</evidence>
<dbReference type="Pfam" id="PF03279">
    <property type="entry name" value="Lip_A_acyltrans"/>
    <property type="match status" value="1"/>
</dbReference>
<comment type="pathway">
    <text evidence="9">Bacterial outer membrane biogenesis; lipopolysaccharide biosynthesis.</text>
</comment>
<dbReference type="GO" id="GO:0009245">
    <property type="term" value="P:lipid A biosynthetic process"/>
    <property type="evidence" value="ECO:0007669"/>
    <property type="project" value="InterPro"/>
</dbReference>
<keyword evidence="3 9" id="KW-0808">Transferase</keyword>
<dbReference type="GO" id="GO:0009103">
    <property type="term" value="P:lipopolysaccharide biosynthetic process"/>
    <property type="evidence" value="ECO:0007669"/>
    <property type="project" value="UniProtKB-UniRule"/>
</dbReference>
<feature type="compositionally biased region" description="Low complexity" evidence="10">
    <location>
        <begin position="17"/>
        <end position="31"/>
    </location>
</feature>
<keyword evidence="12" id="KW-1185">Reference proteome</keyword>
<dbReference type="HAMAP" id="MF_01942">
    <property type="entry name" value="Lipid_A_LpxL_LpxP"/>
    <property type="match status" value="1"/>
</dbReference>
<dbReference type="UniPathway" id="UPA00030"/>
<accession>A0A844M2X5</accession>
<dbReference type="Proteomes" id="UP000442109">
    <property type="component" value="Unassembled WGS sequence"/>
</dbReference>
<evidence type="ECO:0000256" key="4">
    <source>
        <dbReference type="ARBA" id="ARBA00022692"/>
    </source>
</evidence>
<evidence type="ECO:0000256" key="6">
    <source>
        <dbReference type="ARBA" id="ARBA00022989"/>
    </source>
</evidence>
<keyword evidence="6 9" id="KW-1133">Transmembrane helix</keyword>
<dbReference type="AlphaFoldDB" id="A0A844M2X5"/>
<dbReference type="InterPro" id="IPR011920">
    <property type="entry name" value="Lipid_A_LpxL_LpxP"/>
</dbReference>
<dbReference type="GO" id="GO:0036104">
    <property type="term" value="P:Kdo2-lipid A biosynthetic process"/>
    <property type="evidence" value="ECO:0007669"/>
    <property type="project" value="UniProtKB-UniRule"/>
</dbReference>
<keyword evidence="2 9" id="KW-0997">Cell inner membrane</keyword>
<comment type="caution">
    <text evidence="11">The sequence shown here is derived from an EMBL/GenBank/DDBJ whole genome shotgun (WGS) entry which is preliminary data.</text>
</comment>
<keyword evidence="4 9" id="KW-0812">Transmembrane</keyword>
<dbReference type="InterPro" id="IPR004960">
    <property type="entry name" value="LipA_acyltrans"/>
</dbReference>
<comment type="subcellular location">
    <subcellularLocation>
        <location evidence="9">Cell inner membrane</location>
        <topology evidence="9">Single-pass membrane protein</topology>
    </subcellularLocation>
</comment>
<evidence type="ECO:0000256" key="5">
    <source>
        <dbReference type="ARBA" id="ARBA00022985"/>
    </source>
</evidence>
<comment type="catalytic activity">
    <reaction evidence="9">
        <text>an alpha-Kdo-(2-&gt;4)-alpha-Kdo-(2-&gt;6)-lipid IVA + a fatty acyl-[ACP] = an alpha-Kdo-(2-&gt;4)-alpha-Kdo-(2-&gt;6)-(acyl)-lipid IVA + holo-[ACP]</text>
        <dbReference type="Rhea" id="RHEA:69396"/>
        <dbReference type="Rhea" id="RHEA-COMP:9685"/>
        <dbReference type="Rhea" id="RHEA-COMP:14125"/>
        <dbReference type="ChEBI" id="CHEBI:64479"/>
        <dbReference type="ChEBI" id="CHEBI:138651"/>
        <dbReference type="ChEBI" id="CHEBI:176429"/>
        <dbReference type="ChEBI" id="CHEBI:176430"/>
        <dbReference type="EC" id="2.3.1.241"/>
    </reaction>
</comment>
<feature type="region of interest" description="Disordered" evidence="10">
    <location>
        <begin position="1"/>
        <end position="36"/>
    </location>
</feature>
<evidence type="ECO:0000256" key="7">
    <source>
        <dbReference type="ARBA" id="ARBA00023136"/>
    </source>
</evidence>
<evidence type="ECO:0000256" key="8">
    <source>
        <dbReference type="ARBA" id="ARBA00023315"/>
    </source>
</evidence>
<dbReference type="CDD" id="cd07984">
    <property type="entry name" value="LPLAT_LABLAT-like"/>
    <property type="match status" value="1"/>
</dbReference>
<reference evidence="11 12" key="1">
    <citation type="journal article" date="2019" name="PLoS ONE">
        <title>Pup mortality in New Zealand sea lions (Phocarctos hookeri) at Enderby Island, Auckland Islands, 2013-18.</title>
        <authorList>
            <person name="Michael S.A."/>
            <person name="Hayman D.T.S."/>
            <person name="Gray R."/>
            <person name="Zhang J."/>
            <person name="Rogers L."/>
            <person name="Roe W.D."/>
        </authorList>
    </citation>
    <scope>NUCLEOTIDE SEQUENCE [LARGE SCALE GENOMIC DNA]</scope>
    <source>
        <strain evidence="11 12">SM868</strain>
    </source>
</reference>
<evidence type="ECO:0000256" key="2">
    <source>
        <dbReference type="ARBA" id="ARBA00022519"/>
    </source>
</evidence>
<dbReference type="GO" id="GO:0005886">
    <property type="term" value="C:plasma membrane"/>
    <property type="evidence" value="ECO:0007669"/>
    <property type="project" value="UniProtKB-SubCell"/>
</dbReference>
<dbReference type="PANTHER" id="PTHR30606:SF9">
    <property type="entry name" value="LIPID A BIOSYNTHESIS LAUROYLTRANSFERASE"/>
    <property type="match status" value="1"/>
</dbReference>
<feature type="transmembrane region" description="Helical" evidence="9">
    <location>
        <begin position="73"/>
        <end position="91"/>
    </location>
</feature>
<evidence type="ECO:0000256" key="10">
    <source>
        <dbReference type="SAM" id="MobiDB-lite"/>
    </source>
</evidence>
<keyword evidence="1 9" id="KW-1003">Cell membrane</keyword>
<dbReference type="GO" id="GO:0008913">
    <property type="term" value="F:Kdo2-lipid IVA acyltransferase activity"/>
    <property type="evidence" value="ECO:0007669"/>
    <property type="project" value="UniProtKB-EC"/>
</dbReference>
<proteinExistence type="inferred from homology"/>
<sequence length="373" mass="42937">MQQFDPKQSAHASPAESSVAQSVNSSVNQTSDKAAGSKALPIPAGMPSITDNHKQAHIADKKPFKWQFLLPQYWLIWLMLALFLLLMYLPLRYQFWIGRKLGIILYHLLQGRRRDTLVNLRLAFPEKMEAERERMAKQVFVNQGIGIFETLCAWLRPNVFMRTFSISGLQHLVQAQQQGRAVLLLGAHYTMLDLGGRLFTQFAATDCVYRPQNNPLLDWFIYNGRRNIFDEQIDHSDMRKLVNRIKLGKIIWYSPDQDYGLKHGVMAPFFGVPAATVTAPRRLAKLGKKSTPPAVMALHTYRQTPDNMPKGKRPHYHLTITPIIDGYPSADEVADATRINEVLESLIRIDPTQWMWFHKRYKNTPNGRSDYYR</sequence>
<dbReference type="EMBL" id="WFKQ01000008">
    <property type="protein sequence ID" value="MUG32877.1"/>
    <property type="molecule type" value="Genomic_DNA"/>
</dbReference>
<protein>
    <recommendedName>
        <fullName evidence="9">Lipid A biosynthesis acyltransferase</fullName>
        <ecNumber evidence="9">2.3.1.241</ecNumber>
    </recommendedName>
    <alternativeName>
        <fullName evidence="9">Kdo(2)-lipid IV(A) acyltransferase</fullName>
    </alternativeName>
</protein>
<dbReference type="PANTHER" id="PTHR30606">
    <property type="entry name" value="LIPID A BIOSYNTHESIS LAUROYL ACYLTRANSFERASE"/>
    <property type="match status" value="1"/>
</dbReference>
<keyword evidence="8 9" id="KW-0012">Acyltransferase</keyword>
<keyword evidence="5 9" id="KW-0448">Lipopolysaccharide biosynthesis</keyword>
<evidence type="ECO:0000313" key="12">
    <source>
        <dbReference type="Proteomes" id="UP000442109"/>
    </source>
</evidence>
<comment type="function">
    <text evidence="9">Catalyzes the transfer of an acyl chain from an acyl-[acyl-carrier-protein] (ACP) to a Kdo(2)-lipid IV(A) to form a Kdo(2)-(acyl)-lipid IV(A).</text>
</comment>
<dbReference type="UniPathway" id="UPA00360">
    <property type="reaction ID" value="UER00485"/>
</dbReference>
<evidence type="ECO:0000256" key="9">
    <source>
        <dbReference type="HAMAP-Rule" id="MF_01942"/>
    </source>
</evidence>
<feature type="short sequence motif" description="HXXXXD motif" evidence="9">
    <location>
        <begin position="188"/>
        <end position="193"/>
    </location>
</feature>
<comment type="pathway">
    <text evidence="9">Glycolipid biosynthesis; KDO(2)-lipid A biosynthesis; KDO(2)-lipid A from CMP-3-deoxy-D-manno-octulosonate and lipid IV(A): step 3/4.</text>
</comment>
<comment type="similarity">
    <text evidence="9">Belongs to the LpxL/LpxM/LpxP family.</text>
</comment>
<evidence type="ECO:0000313" key="11">
    <source>
        <dbReference type="EMBL" id="MUG32877.1"/>
    </source>
</evidence>
<evidence type="ECO:0000256" key="3">
    <source>
        <dbReference type="ARBA" id="ARBA00022679"/>
    </source>
</evidence>
<name>A0A844M2X5_9GAMM</name>
<dbReference type="EC" id="2.3.1.241" evidence="9"/>
<keyword evidence="7 9" id="KW-0472">Membrane</keyword>
<gene>
    <name evidence="9" type="primary">lpxL</name>
    <name evidence="11" type="ORF">GB996_08710</name>
</gene>
<organism evidence="11 12">
    <name type="scientific">Psychrobacter sanguinis</name>
    <dbReference type="NCBI Taxonomy" id="861445"/>
    <lineage>
        <taxon>Bacteria</taxon>
        <taxon>Pseudomonadati</taxon>
        <taxon>Pseudomonadota</taxon>
        <taxon>Gammaproteobacteria</taxon>
        <taxon>Moraxellales</taxon>
        <taxon>Moraxellaceae</taxon>
        <taxon>Psychrobacter</taxon>
    </lineage>
</organism>